<name>A0A6N1AFJ2_9PROT</name>
<evidence type="ECO:0000256" key="3">
    <source>
        <dbReference type="PIRSR" id="PIRSR601613-1"/>
    </source>
</evidence>
<dbReference type="PANTHER" id="PTHR42923">
    <property type="entry name" value="PROTOPORPHYRINOGEN OXIDASE"/>
    <property type="match status" value="1"/>
</dbReference>
<dbReference type="FunFam" id="1.10.405.20:FF:000001">
    <property type="entry name" value="Amine oxidase"/>
    <property type="match status" value="1"/>
</dbReference>
<dbReference type="Gene3D" id="3.50.50.60">
    <property type="entry name" value="FAD/NAD(P)-binding domain"/>
    <property type="match status" value="1"/>
</dbReference>
<dbReference type="InterPro" id="IPR050464">
    <property type="entry name" value="Zeta_carotene_desat/Oxidored"/>
</dbReference>
<dbReference type="Pfam" id="PF01593">
    <property type="entry name" value="Amino_oxidase"/>
    <property type="match status" value="1"/>
</dbReference>
<evidence type="ECO:0000256" key="2">
    <source>
        <dbReference type="ARBA" id="ARBA00023002"/>
    </source>
</evidence>
<protein>
    <submittedName>
        <fullName evidence="6">FAD-dependent oxidoreductase</fullName>
    </submittedName>
</protein>
<accession>A0A6N1AFJ2</accession>
<dbReference type="EMBL" id="CP054617">
    <property type="protein sequence ID" value="QKS49989.1"/>
    <property type="molecule type" value="Genomic_DNA"/>
</dbReference>
<dbReference type="Proteomes" id="UP000509702">
    <property type="component" value="Plasmid unnamed3"/>
</dbReference>
<geneLocation type="plasmid" evidence="6 7">
    <name>unnamed3</name>
</geneLocation>
<feature type="binding site" evidence="3">
    <location>
        <position position="248"/>
    </location>
    <ligand>
        <name>FAD</name>
        <dbReference type="ChEBI" id="CHEBI:57692"/>
    </ligand>
</feature>
<feature type="domain" description="RCK C-terminal" evidence="5">
    <location>
        <begin position="206"/>
        <end position="292"/>
    </location>
</feature>
<evidence type="ECO:0000313" key="7">
    <source>
        <dbReference type="Proteomes" id="UP000509702"/>
    </source>
</evidence>
<keyword evidence="7" id="KW-1185">Reference proteome</keyword>
<dbReference type="InterPro" id="IPR001613">
    <property type="entry name" value="Flavin_amine_oxidase"/>
</dbReference>
<gene>
    <name evidence="6" type="ORF">HUE56_05555</name>
</gene>
<evidence type="ECO:0000259" key="5">
    <source>
        <dbReference type="PROSITE" id="PS51202"/>
    </source>
</evidence>
<dbReference type="AlphaFoldDB" id="A0A6N1AFJ2"/>
<evidence type="ECO:0000313" key="6">
    <source>
        <dbReference type="EMBL" id="QKS49989.1"/>
    </source>
</evidence>
<reference evidence="6 7" key="1">
    <citation type="submission" date="2020-06" db="EMBL/GenBank/DDBJ databases">
        <title>Complete genome of Azosprillum oryzae KACC14407.</title>
        <authorList>
            <person name="Kim M."/>
            <person name="Park Y.-J."/>
            <person name="Shin J.-H."/>
        </authorList>
    </citation>
    <scope>NUCLEOTIDE SEQUENCE [LARGE SCALE GENOMIC DNA]</scope>
    <source>
        <strain evidence="6 7">KACC 14407</strain>
        <plasmid evidence="6 7">unnamed3</plasmid>
    </source>
</reference>
<keyword evidence="6" id="KW-0614">Plasmid</keyword>
<evidence type="ECO:0000256" key="1">
    <source>
        <dbReference type="ARBA" id="ARBA00001974"/>
    </source>
</evidence>
<dbReference type="PROSITE" id="PS51202">
    <property type="entry name" value="RCK_C"/>
    <property type="match status" value="1"/>
</dbReference>
<sequence>MPLSPPDLTAPAPLDIAVVGSGIAGLSAAWLLSKAHRVTLYEKEDRPGGHANTVEVEGEAEGATPVDTGFIVYNEPCYPNLVALFDHLGVPTRATDMSFSASLDGGRVEYAGTPGALFAQKRNLLRPRFWRMIADILRFYREAPGLLAELQQGPAAETLTLGDVLDRGGYSDAFIRDHLLPMAAAIWSSPADAMRGLPAAAFIRFCDNHGLLKLKGRPVWRTVEGGSRSYVGRILADMPGALRLNCAVEGIVREEGRVLLRDRRGDLRAHDHVVIATHADQALALLEDAGGEERRLLGAFGYERNLAILHSDPALMPKRRAVWSSWNYLAERRDGGQDGGQDALCVTYWMNRLQGFLPRERDLFVTLNPIRPPREGSILRSVLYDHPIFGMEALAAQRQLWSLQGRRRTWFAGSYFGAGFHEDGAQAGLAVAEALGGVRRPWTVPNPSGRIHPGPAPAIRSAELETA</sequence>
<dbReference type="InterPro" id="IPR006037">
    <property type="entry name" value="RCK_C"/>
</dbReference>
<dbReference type="PRINTS" id="PR00757">
    <property type="entry name" value="AMINEOXDASEF"/>
</dbReference>
<dbReference type="OrthoDB" id="20837at2"/>
<keyword evidence="2" id="KW-0560">Oxidoreductase</keyword>
<dbReference type="GO" id="GO:0016491">
    <property type="term" value="F:oxidoreductase activity"/>
    <property type="evidence" value="ECO:0007669"/>
    <property type="project" value="UniProtKB-KW"/>
</dbReference>
<dbReference type="GO" id="GO:0006813">
    <property type="term" value="P:potassium ion transport"/>
    <property type="evidence" value="ECO:0007669"/>
    <property type="project" value="InterPro"/>
</dbReference>
<dbReference type="Gene3D" id="3.30.70.1990">
    <property type="match status" value="1"/>
</dbReference>
<dbReference type="KEGG" id="aoz:HUE56_05555"/>
<dbReference type="SUPFAM" id="SSF51905">
    <property type="entry name" value="FAD/NAD(P)-binding domain"/>
    <property type="match status" value="1"/>
</dbReference>
<evidence type="ECO:0000256" key="4">
    <source>
        <dbReference type="SAM" id="MobiDB-lite"/>
    </source>
</evidence>
<organism evidence="6 7">
    <name type="scientific">Azospirillum oryzae</name>
    <dbReference type="NCBI Taxonomy" id="286727"/>
    <lineage>
        <taxon>Bacteria</taxon>
        <taxon>Pseudomonadati</taxon>
        <taxon>Pseudomonadota</taxon>
        <taxon>Alphaproteobacteria</taxon>
        <taxon>Rhodospirillales</taxon>
        <taxon>Azospirillaceae</taxon>
        <taxon>Azospirillum</taxon>
    </lineage>
</organism>
<dbReference type="InterPro" id="IPR002937">
    <property type="entry name" value="Amino_oxidase"/>
</dbReference>
<dbReference type="GO" id="GO:0008324">
    <property type="term" value="F:monoatomic cation transmembrane transporter activity"/>
    <property type="evidence" value="ECO:0007669"/>
    <property type="project" value="InterPro"/>
</dbReference>
<dbReference type="RefSeq" id="WP_149198775.1">
    <property type="nucleotide sequence ID" value="NZ_BSOV01000071.1"/>
</dbReference>
<feature type="region of interest" description="Disordered" evidence="4">
    <location>
        <begin position="444"/>
        <end position="467"/>
    </location>
</feature>
<proteinExistence type="predicted"/>
<dbReference type="InterPro" id="IPR036188">
    <property type="entry name" value="FAD/NAD-bd_sf"/>
</dbReference>
<comment type="cofactor">
    <cofactor evidence="1">
        <name>FAD</name>
        <dbReference type="ChEBI" id="CHEBI:57692"/>
    </cofactor>
</comment>
<dbReference type="PANTHER" id="PTHR42923:SF17">
    <property type="entry name" value="AMINE OXIDASE DOMAIN-CONTAINING PROTEIN"/>
    <property type="match status" value="1"/>
</dbReference>
<dbReference type="Gene3D" id="1.10.405.20">
    <property type="match status" value="1"/>
</dbReference>